<feature type="compositionally biased region" description="Low complexity" evidence="1">
    <location>
        <begin position="257"/>
        <end position="303"/>
    </location>
</feature>
<name>A0A914XB06_9BILA</name>
<reference evidence="4" key="1">
    <citation type="submission" date="2022-11" db="UniProtKB">
        <authorList>
            <consortium name="WormBaseParasite"/>
        </authorList>
    </citation>
    <scope>IDENTIFICATION</scope>
</reference>
<evidence type="ECO:0000313" key="4">
    <source>
        <dbReference type="WBParaSite" id="PSAMB.scaffold759size41798.g8481.t1"/>
    </source>
</evidence>
<dbReference type="AlphaFoldDB" id="A0A914XB06"/>
<accession>A0A914XB06</accession>
<feature type="chain" id="PRO_5036931371" evidence="2">
    <location>
        <begin position="18"/>
        <end position="457"/>
    </location>
</feature>
<keyword evidence="2" id="KW-0732">Signal</keyword>
<feature type="signal peptide" evidence="2">
    <location>
        <begin position="1"/>
        <end position="17"/>
    </location>
</feature>
<feature type="compositionally biased region" description="Pro residues" evidence="1">
    <location>
        <begin position="163"/>
        <end position="172"/>
    </location>
</feature>
<proteinExistence type="predicted"/>
<evidence type="ECO:0000256" key="2">
    <source>
        <dbReference type="SAM" id="SignalP"/>
    </source>
</evidence>
<sequence length="457" mass="50073">MWRSFIFLFLFIWSVGGIDHRSGNEEPSDDVSGTYLVISGETHSWYGEDTSNTDARPESSSERRADKSEPISAEYIPEENPFRRRGKFVVSGDCTFVPPTASPCLVPQQQQQQVIQPIQQQGGHSGCRPRCSSRPACRPKCPCRPRCPCHSKPQPQAGCRRPQPSPTTPPTPETTTSQFTAEEIQQRKEIKKLDRKEYHVENAVKPDSLFELLHPNGADNGTETGTDTTKKERVCKCKAGANVEQSTTAPSPPSSPPSEQNYNSQPQQNSYSQPQPQQNSYSQPQPQQNSYSQPQPQPQQNSYGAAGSEGHGSMPPPGHQTVSNGYDGGYVVNPSEVPLPANYDNSANFATLSGGYASTNIHDAGATNSTADADGPVCDFFITEYPNEYILLSAPVREQLKSIWQGYEAGSASCPKQEEETKKLLDGVTGNDKEEVECMIKCYPDHKKTPAGTLPEA</sequence>
<evidence type="ECO:0000256" key="1">
    <source>
        <dbReference type="SAM" id="MobiDB-lite"/>
    </source>
</evidence>
<organism evidence="3 4">
    <name type="scientific">Plectus sambesii</name>
    <dbReference type="NCBI Taxonomy" id="2011161"/>
    <lineage>
        <taxon>Eukaryota</taxon>
        <taxon>Metazoa</taxon>
        <taxon>Ecdysozoa</taxon>
        <taxon>Nematoda</taxon>
        <taxon>Chromadorea</taxon>
        <taxon>Plectida</taxon>
        <taxon>Plectina</taxon>
        <taxon>Plectoidea</taxon>
        <taxon>Plectidae</taxon>
        <taxon>Plectus</taxon>
    </lineage>
</organism>
<feature type="region of interest" description="Disordered" evidence="1">
    <location>
        <begin position="211"/>
        <end position="329"/>
    </location>
</feature>
<dbReference type="Proteomes" id="UP000887566">
    <property type="component" value="Unplaced"/>
</dbReference>
<feature type="region of interest" description="Disordered" evidence="1">
    <location>
        <begin position="45"/>
        <end position="78"/>
    </location>
</feature>
<dbReference type="WBParaSite" id="PSAMB.scaffold759size41798.g8481.t1">
    <property type="protein sequence ID" value="PSAMB.scaffold759size41798.g8481.t1"/>
    <property type="gene ID" value="PSAMB.scaffold759size41798.g8481"/>
</dbReference>
<evidence type="ECO:0000313" key="3">
    <source>
        <dbReference type="Proteomes" id="UP000887566"/>
    </source>
</evidence>
<protein>
    <submittedName>
        <fullName evidence="4">Uncharacterized protein</fullName>
    </submittedName>
</protein>
<feature type="region of interest" description="Disordered" evidence="1">
    <location>
        <begin position="151"/>
        <end position="182"/>
    </location>
</feature>
<feature type="compositionally biased region" description="Basic and acidic residues" evidence="1">
    <location>
        <begin position="55"/>
        <end position="69"/>
    </location>
</feature>
<keyword evidence="3" id="KW-1185">Reference proteome</keyword>